<feature type="signal peptide" evidence="3">
    <location>
        <begin position="1"/>
        <end position="31"/>
    </location>
</feature>
<reference evidence="6 7" key="1">
    <citation type="submission" date="2019-12" db="EMBL/GenBank/DDBJ databases">
        <authorList>
            <person name="Floudas D."/>
            <person name="Bentzer J."/>
            <person name="Ahren D."/>
            <person name="Johansson T."/>
            <person name="Persson P."/>
            <person name="Tunlid A."/>
        </authorList>
    </citation>
    <scope>NUCLEOTIDE SEQUENCE [LARGE SCALE GENOMIC DNA]</scope>
    <source>
        <strain evidence="6 7">CBS 102.39</strain>
    </source>
</reference>
<gene>
    <name evidence="6" type="ORF">D9613_009061</name>
</gene>
<comment type="similarity">
    <text evidence="1">Belongs to the peptidase S33 family.</text>
</comment>
<dbReference type="InterPro" id="IPR000073">
    <property type="entry name" value="AB_hydrolase_1"/>
</dbReference>
<sequence>MLIAMQKWHSKGAAVFCSLLAVISVIPHAHGSSFVLKNEQSRESLSTQVDEFAWEKLSPSNELQWTDCYTGRQCTRLIVPLNHSEPDGAEAVIALIRKPAAVPITSPSYRGPILFNPGGPGGSGVDMIQGRGDLLSAIVGPNFDVVGFDPRGISRSTPRASFFKTHVERSLFGVGSGLPLANNSVEGISRSWARGRLLGNLAAETDDGYLRHINTDQTAHDMLRIVEAHGRDKIQYWGFSYGSVLGASFAAMFPDRIERLIIDGVVDSENYYATLWSNNLLNTDKVMDSFFDGCHEAGPEDCDFWAPSPDDIRKNLTSIYDSLRSRPIPVKTEKGYGLVDYAMVRGLVFRALYSPFAAFRPLATALAALATGDASLIFDRAFVPPTQCSCDPSDGLFTNVPDAQSAVLCNDGKDVPGDFASSEKYFDMLTKASQWGEIWASIRMGCVGWPKFPKDHFQGPFIANTSHPLLLIGNTADPVTPLWAAKKMSKGFEGSAVLTQNSPGHCSISGPSLCTQKYIREYFISGKLPPPGTVCEVDTTPFSPPPGSPRANKAAAAAQKVFDSSEQSALEGTNEEEDEMLQAIMELSRNYAVHTFV</sequence>
<evidence type="ECO:0000313" key="7">
    <source>
        <dbReference type="Proteomes" id="UP000521872"/>
    </source>
</evidence>
<evidence type="ECO:0000256" key="1">
    <source>
        <dbReference type="ARBA" id="ARBA00010088"/>
    </source>
</evidence>
<dbReference type="AlphaFoldDB" id="A0A8H4VVM2"/>
<feature type="domain" description="AB hydrolase-1" evidence="4">
    <location>
        <begin position="112"/>
        <end position="293"/>
    </location>
</feature>
<protein>
    <submittedName>
        <fullName evidence="6">Uncharacterized protein</fullName>
    </submittedName>
</protein>
<accession>A0A8H4VVM2</accession>
<organism evidence="6 7">
    <name type="scientific">Agrocybe pediades</name>
    <dbReference type="NCBI Taxonomy" id="84607"/>
    <lineage>
        <taxon>Eukaryota</taxon>
        <taxon>Fungi</taxon>
        <taxon>Dikarya</taxon>
        <taxon>Basidiomycota</taxon>
        <taxon>Agaricomycotina</taxon>
        <taxon>Agaricomycetes</taxon>
        <taxon>Agaricomycetidae</taxon>
        <taxon>Agaricales</taxon>
        <taxon>Agaricineae</taxon>
        <taxon>Strophariaceae</taxon>
        <taxon>Agrocybe</taxon>
    </lineage>
</organism>
<comment type="caution">
    <text evidence="6">The sequence shown here is derived from an EMBL/GenBank/DDBJ whole genome shotgun (WGS) entry which is preliminary data.</text>
</comment>
<evidence type="ECO:0000259" key="5">
    <source>
        <dbReference type="Pfam" id="PF08386"/>
    </source>
</evidence>
<dbReference type="Pfam" id="PF08386">
    <property type="entry name" value="Abhydrolase_4"/>
    <property type="match status" value="1"/>
</dbReference>
<evidence type="ECO:0000256" key="3">
    <source>
        <dbReference type="SAM" id="SignalP"/>
    </source>
</evidence>
<dbReference type="EMBL" id="JAACJL010000002">
    <property type="protein sequence ID" value="KAF4621975.1"/>
    <property type="molecule type" value="Genomic_DNA"/>
</dbReference>
<name>A0A8H4VVM2_9AGAR</name>
<evidence type="ECO:0000259" key="4">
    <source>
        <dbReference type="Pfam" id="PF00561"/>
    </source>
</evidence>
<feature type="chain" id="PRO_5034203100" evidence="3">
    <location>
        <begin position="32"/>
        <end position="597"/>
    </location>
</feature>
<keyword evidence="3" id="KW-0732">Signal</keyword>
<dbReference type="PANTHER" id="PTHR43248:SF25">
    <property type="entry name" value="AB HYDROLASE-1 DOMAIN-CONTAINING PROTEIN-RELATED"/>
    <property type="match status" value="1"/>
</dbReference>
<dbReference type="InterPro" id="IPR051601">
    <property type="entry name" value="Serine_prot/Carboxylest_S33"/>
</dbReference>
<dbReference type="Proteomes" id="UP000521872">
    <property type="component" value="Unassembled WGS sequence"/>
</dbReference>
<dbReference type="PANTHER" id="PTHR43248">
    <property type="entry name" value="2-SUCCINYL-6-HYDROXY-2,4-CYCLOHEXADIENE-1-CARBOXYLATE SYNTHASE"/>
    <property type="match status" value="1"/>
</dbReference>
<evidence type="ECO:0000256" key="2">
    <source>
        <dbReference type="ARBA" id="ARBA00022801"/>
    </source>
</evidence>
<proteinExistence type="inferred from homology"/>
<keyword evidence="2" id="KW-0378">Hydrolase</keyword>
<dbReference type="Pfam" id="PF00561">
    <property type="entry name" value="Abhydrolase_1"/>
    <property type="match status" value="1"/>
</dbReference>
<feature type="domain" description="Peptidase S33 tripeptidyl aminopeptidase-like C-terminal" evidence="5">
    <location>
        <begin position="434"/>
        <end position="535"/>
    </location>
</feature>
<dbReference type="InterPro" id="IPR029058">
    <property type="entry name" value="AB_hydrolase_fold"/>
</dbReference>
<evidence type="ECO:0000313" key="6">
    <source>
        <dbReference type="EMBL" id="KAF4621975.1"/>
    </source>
</evidence>
<dbReference type="InterPro" id="IPR013595">
    <property type="entry name" value="Pept_S33_TAP-like_C"/>
</dbReference>
<dbReference type="SUPFAM" id="SSF53474">
    <property type="entry name" value="alpha/beta-Hydrolases"/>
    <property type="match status" value="1"/>
</dbReference>
<dbReference type="Gene3D" id="3.40.50.1820">
    <property type="entry name" value="alpha/beta hydrolase"/>
    <property type="match status" value="1"/>
</dbReference>
<keyword evidence="7" id="KW-1185">Reference proteome</keyword>
<dbReference type="GO" id="GO:0016787">
    <property type="term" value="F:hydrolase activity"/>
    <property type="evidence" value="ECO:0007669"/>
    <property type="project" value="UniProtKB-KW"/>
</dbReference>